<dbReference type="EMBL" id="SITJ01000076">
    <property type="protein sequence ID" value="TBL66445.1"/>
    <property type="molecule type" value="Genomic_DNA"/>
</dbReference>
<dbReference type="InterPro" id="IPR025543">
    <property type="entry name" value="Dodecin-like"/>
</dbReference>
<reference evidence="4 6" key="1">
    <citation type="submission" date="2016-09" db="EMBL/GenBank/DDBJ databases">
        <authorList>
            <person name="Capua I."/>
            <person name="De Benedictis P."/>
            <person name="Joannis T."/>
            <person name="Lombin L.H."/>
            <person name="Cattoli G."/>
        </authorList>
    </citation>
    <scope>NUCLEOTIDE SEQUENCE [LARGE SCALE GENOMIC DNA]</scope>
    <source>
        <strain evidence="4 6">GB001</strain>
    </source>
</reference>
<dbReference type="Proteomes" id="UP000094844">
    <property type="component" value="Unassembled WGS sequence"/>
</dbReference>
<dbReference type="RefSeq" id="WP_072310414.1">
    <property type="nucleotide sequence ID" value="NZ_FMIQ01000081.1"/>
</dbReference>
<sequence length="89" mass="9703">MKKYIFLLSLVLFSSYSLSAVEVSKSQTTTLHKVGHVSIHGDTTILSPEDARNALNAKVDKTGARYYYIVALGTAGDSSVYNVDAIIYN</sequence>
<dbReference type="SUPFAM" id="SSF159871">
    <property type="entry name" value="YdgH-like"/>
    <property type="match status" value="1"/>
</dbReference>
<evidence type="ECO:0000313" key="5">
    <source>
        <dbReference type="EMBL" id="TBL66445.1"/>
    </source>
</evidence>
<feature type="signal peptide" evidence="2">
    <location>
        <begin position="1"/>
        <end position="19"/>
    </location>
</feature>
<evidence type="ECO:0000313" key="7">
    <source>
        <dbReference type="Proteomes" id="UP000291600"/>
    </source>
</evidence>
<dbReference type="Gene3D" id="3.30.1660.10">
    <property type="entry name" value="Flavin-binding protein dodecin"/>
    <property type="match status" value="1"/>
</dbReference>
<evidence type="ECO:0000256" key="2">
    <source>
        <dbReference type="SAM" id="SignalP"/>
    </source>
</evidence>
<dbReference type="Pfam" id="PF07338">
    <property type="entry name" value="YdgH_BhsA-like"/>
    <property type="match status" value="1"/>
</dbReference>
<evidence type="ECO:0000313" key="6">
    <source>
        <dbReference type="Proteomes" id="UP000094844"/>
    </source>
</evidence>
<evidence type="ECO:0000259" key="3">
    <source>
        <dbReference type="Pfam" id="PF07338"/>
    </source>
</evidence>
<accession>A0A1C6Z6Q5</accession>
<dbReference type="OrthoDB" id="6540461at2"/>
<feature type="chain" id="PRO_5008751959" evidence="2">
    <location>
        <begin position="20"/>
        <end position="89"/>
    </location>
</feature>
<reference evidence="5 7" key="2">
    <citation type="submission" date="2019-02" db="EMBL/GenBank/DDBJ databases">
        <title>Comparative genomic analysis of the Hafnia genus genomes.</title>
        <authorList>
            <person name="Zhiqiu Y."/>
            <person name="Chao Y."/>
            <person name="Yuhui D."/>
            <person name="Di H."/>
            <person name="Bin L."/>
        </authorList>
    </citation>
    <scope>NUCLEOTIDE SEQUENCE [LARGE SCALE GENOMIC DNA]</scope>
    <source>
        <strain evidence="5 7">PCM_1210</strain>
    </source>
</reference>
<organism evidence="4 6">
    <name type="scientific">Hafnia alvei</name>
    <dbReference type="NCBI Taxonomy" id="569"/>
    <lineage>
        <taxon>Bacteria</taxon>
        <taxon>Pseudomonadati</taxon>
        <taxon>Pseudomonadota</taxon>
        <taxon>Gammaproteobacteria</taxon>
        <taxon>Enterobacterales</taxon>
        <taxon>Hafniaceae</taxon>
        <taxon>Hafnia</taxon>
    </lineage>
</organism>
<dbReference type="InterPro" id="IPR036275">
    <property type="entry name" value="YdgH-like_sf"/>
</dbReference>
<dbReference type="AlphaFoldDB" id="A0A1C6Z6Q5"/>
<dbReference type="EMBL" id="FMIQ01000081">
    <property type="protein sequence ID" value="SCM54813.1"/>
    <property type="molecule type" value="Genomic_DNA"/>
</dbReference>
<proteinExistence type="predicted"/>
<dbReference type="InterPro" id="IPR051096">
    <property type="entry name" value="BhsA/McbA_stress_biofilm_assoc"/>
</dbReference>
<dbReference type="Proteomes" id="UP000291600">
    <property type="component" value="Unassembled WGS sequence"/>
</dbReference>
<feature type="domain" description="YdgH/BhsA/McbA-like" evidence="3">
    <location>
        <begin position="31"/>
        <end position="89"/>
    </location>
</feature>
<name>A0A1C6Z6Q5_HAFAL</name>
<evidence type="ECO:0000256" key="1">
    <source>
        <dbReference type="ARBA" id="ARBA00022729"/>
    </source>
</evidence>
<dbReference type="InterPro" id="IPR010854">
    <property type="entry name" value="YdgH/BhsA/McbA-like_dom"/>
</dbReference>
<protein>
    <submittedName>
        <fullName evidence="5">DUF1471 domain-containing protein</fullName>
    </submittedName>
</protein>
<dbReference type="PANTHER" id="PTHR34156">
    <property type="entry name" value="OUTER MEMBRANE PROTEIN-RELATED-RELATED"/>
    <property type="match status" value="1"/>
</dbReference>
<keyword evidence="1 2" id="KW-0732">Signal</keyword>
<evidence type="ECO:0000313" key="4">
    <source>
        <dbReference type="EMBL" id="SCM54813.1"/>
    </source>
</evidence>
<gene>
    <name evidence="4" type="ORF">BN1044_04324</name>
    <name evidence="5" type="ORF">EYY96_15785</name>
</gene>